<dbReference type="InterPro" id="IPR036145">
    <property type="entry name" value="MinC_C_sf"/>
</dbReference>
<comment type="subunit">
    <text evidence="4">Interacts with MinD and FtsZ.</text>
</comment>
<evidence type="ECO:0000259" key="6">
    <source>
        <dbReference type="Pfam" id="PF03775"/>
    </source>
</evidence>
<dbReference type="GO" id="GO:1901891">
    <property type="term" value="P:regulation of cell septum assembly"/>
    <property type="evidence" value="ECO:0007669"/>
    <property type="project" value="InterPro"/>
</dbReference>
<comment type="caution">
    <text evidence="7">The sequence shown here is derived from an EMBL/GenBank/DDBJ whole genome shotgun (WGS) entry which is preliminary data.</text>
</comment>
<proteinExistence type="predicted"/>
<sequence>MGKSTKGPSEVSPAREKSESSNRVAARKAAGQATSLTAQRAAERVSEWRYEEDARRDPTLLVRRTLRSGQRVRYFGNVVVLGDVNPGAEITAGGDIIVMGWLRGVAHAGAGGNDRAMVSAFRLNPTQLRIGQYIGRAPDQGEAVLPDIPEFAEVRDGHLVIDRWRKSVLTDPSEETHA</sequence>
<keyword evidence="3" id="KW-0131">Cell cycle</keyword>
<evidence type="ECO:0000313" key="8">
    <source>
        <dbReference type="Proteomes" id="UP000241848"/>
    </source>
</evidence>
<gene>
    <name evidence="7" type="primary">minC</name>
    <name evidence="7" type="ORF">C7B45_08195</name>
</gene>
<dbReference type="NCBIfam" id="TIGR01222">
    <property type="entry name" value="minC"/>
    <property type="match status" value="1"/>
</dbReference>
<dbReference type="GO" id="GO:0000917">
    <property type="term" value="P:division septum assembly"/>
    <property type="evidence" value="ECO:0007669"/>
    <property type="project" value="UniProtKB-KW"/>
</dbReference>
<dbReference type="PANTHER" id="PTHR34108">
    <property type="entry name" value="SEPTUM SITE-DETERMINING PROTEIN MINC"/>
    <property type="match status" value="1"/>
</dbReference>
<dbReference type="Pfam" id="PF03775">
    <property type="entry name" value="MinC_C"/>
    <property type="match status" value="1"/>
</dbReference>
<dbReference type="PANTHER" id="PTHR34108:SF1">
    <property type="entry name" value="SEPTUM SITE-DETERMINING PROTEIN MINC"/>
    <property type="match status" value="1"/>
</dbReference>
<evidence type="ECO:0000256" key="4">
    <source>
        <dbReference type="ARBA" id="ARBA00046874"/>
    </source>
</evidence>
<keyword evidence="2" id="KW-0717">Septation</keyword>
<evidence type="ECO:0000256" key="2">
    <source>
        <dbReference type="ARBA" id="ARBA00023210"/>
    </source>
</evidence>
<evidence type="ECO:0000256" key="5">
    <source>
        <dbReference type="SAM" id="MobiDB-lite"/>
    </source>
</evidence>
<dbReference type="InterPro" id="IPR005526">
    <property type="entry name" value="Septum_form_inhib_MinC_C"/>
</dbReference>
<reference evidence="7 8" key="1">
    <citation type="journal article" date="2014" name="BMC Genomics">
        <title>Comparison of environmental and isolate Sulfobacillus genomes reveals diverse carbon, sulfur, nitrogen, and hydrogen metabolisms.</title>
        <authorList>
            <person name="Justice N.B."/>
            <person name="Norman A."/>
            <person name="Brown C.T."/>
            <person name="Singh A."/>
            <person name="Thomas B.C."/>
            <person name="Banfield J.F."/>
        </authorList>
    </citation>
    <scope>NUCLEOTIDE SEQUENCE [LARGE SCALE GENOMIC DNA]</scope>
    <source>
        <strain evidence="7">AMDSBA3</strain>
    </source>
</reference>
<keyword evidence="1" id="KW-0132">Cell division</keyword>
<name>A0A2T2WIK4_9FIRM</name>
<dbReference type="SUPFAM" id="SSF63848">
    <property type="entry name" value="Cell-division inhibitor MinC, C-terminal domain"/>
    <property type="match status" value="1"/>
</dbReference>
<dbReference type="GO" id="GO:0000902">
    <property type="term" value="P:cell morphogenesis"/>
    <property type="evidence" value="ECO:0007669"/>
    <property type="project" value="InterPro"/>
</dbReference>
<dbReference type="InterPro" id="IPR013033">
    <property type="entry name" value="MinC"/>
</dbReference>
<dbReference type="InterPro" id="IPR016098">
    <property type="entry name" value="CAP/MinC_C"/>
</dbReference>
<protein>
    <submittedName>
        <fullName evidence="7">Septum site-determining protein MinC</fullName>
    </submittedName>
</protein>
<feature type="region of interest" description="Disordered" evidence="5">
    <location>
        <begin position="1"/>
        <end position="49"/>
    </location>
</feature>
<feature type="domain" description="Septum formation inhibitor MinC C-terminal" evidence="6">
    <location>
        <begin position="62"/>
        <end position="161"/>
    </location>
</feature>
<evidence type="ECO:0000256" key="1">
    <source>
        <dbReference type="ARBA" id="ARBA00022618"/>
    </source>
</evidence>
<accession>A0A2T2WIK4</accession>
<evidence type="ECO:0000313" key="7">
    <source>
        <dbReference type="EMBL" id="PSR22078.1"/>
    </source>
</evidence>
<evidence type="ECO:0000256" key="3">
    <source>
        <dbReference type="ARBA" id="ARBA00023306"/>
    </source>
</evidence>
<dbReference type="Proteomes" id="UP000241848">
    <property type="component" value="Unassembled WGS sequence"/>
</dbReference>
<organism evidence="7 8">
    <name type="scientific">Sulfobacillus acidophilus</name>
    <dbReference type="NCBI Taxonomy" id="53633"/>
    <lineage>
        <taxon>Bacteria</taxon>
        <taxon>Bacillati</taxon>
        <taxon>Bacillota</taxon>
        <taxon>Clostridia</taxon>
        <taxon>Eubacteriales</taxon>
        <taxon>Clostridiales Family XVII. Incertae Sedis</taxon>
        <taxon>Sulfobacillus</taxon>
    </lineage>
</organism>
<dbReference type="AlphaFoldDB" id="A0A2T2WIK4"/>
<dbReference type="EMBL" id="PXYV01000022">
    <property type="protein sequence ID" value="PSR22078.1"/>
    <property type="molecule type" value="Genomic_DNA"/>
</dbReference>
<dbReference type="Gene3D" id="2.160.20.70">
    <property type="match status" value="1"/>
</dbReference>